<keyword evidence="2" id="KW-0378">Hydrolase</keyword>
<evidence type="ECO:0000259" key="3">
    <source>
        <dbReference type="Pfam" id="PF03061"/>
    </source>
</evidence>
<dbReference type="InterPro" id="IPR039298">
    <property type="entry name" value="ACOT13"/>
</dbReference>
<dbReference type="Pfam" id="PF03061">
    <property type="entry name" value="4HBT"/>
    <property type="match status" value="1"/>
</dbReference>
<keyword evidence="5" id="KW-1185">Reference proteome</keyword>
<dbReference type="CDD" id="cd03443">
    <property type="entry name" value="PaaI_thioesterase"/>
    <property type="match status" value="1"/>
</dbReference>
<dbReference type="OrthoDB" id="46529at2759"/>
<evidence type="ECO:0000313" key="4">
    <source>
        <dbReference type="EMBL" id="OEU14244.1"/>
    </source>
</evidence>
<name>A0A1E7F807_9STRA</name>
<accession>A0A1E7F807</accession>
<feature type="non-terminal residue" evidence="4">
    <location>
        <position position="1"/>
    </location>
</feature>
<dbReference type="SUPFAM" id="SSF54637">
    <property type="entry name" value="Thioesterase/thiol ester dehydrase-isomerase"/>
    <property type="match status" value="1"/>
</dbReference>
<proteinExistence type="inferred from homology"/>
<dbReference type="InterPro" id="IPR006683">
    <property type="entry name" value="Thioestr_dom"/>
</dbReference>
<sequence length="74" mass="7576">VTPELCNGFDTLHGGASATAVDVFTSVLLHLESNEPSVTSDLHVSCISPAPLGSTVICVCQTNKAGRGLQFASC</sequence>
<dbReference type="AlphaFoldDB" id="A0A1E7F807"/>
<dbReference type="PANTHER" id="PTHR21660:SF1">
    <property type="entry name" value="ACYL-COENZYME A THIOESTERASE 13"/>
    <property type="match status" value="1"/>
</dbReference>
<comment type="similarity">
    <text evidence="1">Belongs to the thioesterase PaaI family.</text>
</comment>
<evidence type="ECO:0000313" key="5">
    <source>
        <dbReference type="Proteomes" id="UP000095751"/>
    </source>
</evidence>
<dbReference type="GO" id="GO:0047617">
    <property type="term" value="F:fatty acyl-CoA hydrolase activity"/>
    <property type="evidence" value="ECO:0007669"/>
    <property type="project" value="InterPro"/>
</dbReference>
<evidence type="ECO:0000256" key="1">
    <source>
        <dbReference type="ARBA" id="ARBA00008324"/>
    </source>
</evidence>
<reference evidence="4 5" key="1">
    <citation type="submission" date="2016-09" db="EMBL/GenBank/DDBJ databases">
        <title>Extensive genetic diversity and differential bi-allelic expression allows diatom success in the polar Southern Ocean.</title>
        <authorList>
            <consortium name="DOE Joint Genome Institute"/>
            <person name="Mock T."/>
            <person name="Otillar R.P."/>
            <person name="Strauss J."/>
            <person name="Dupont C."/>
            <person name="Frickenhaus S."/>
            <person name="Maumus F."/>
            <person name="Mcmullan M."/>
            <person name="Sanges R."/>
            <person name="Schmutz J."/>
            <person name="Toseland A."/>
            <person name="Valas R."/>
            <person name="Veluchamy A."/>
            <person name="Ward B.J."/>
            <person name="Allen A."/>
            <person name="Barry K."/>
            <person name="Falciatore A."/>
            <person name="Ferrante M."/>
            <person name="Fortunato A.E."/>
            <person name="Gloeckner G."/>
            <person name="Gruber A."/>
            <person name="Hipkin R."/>
            <person name="Janech M."/>
            <person name="Kroth P."/>
            <person name="Leese F."/>
            <person name="Lindquist E."/>
            <person name="Lyon B.R."/>
            <person name="Martin J."/>
            <person name="Mayer C."/>
            <person name="Parker M."/>
            <person name="Quesneville H."/>
            <person name="Raymond J."/>
            <person name="Uhlig C."/>
            <person name="Valentin K.U."/>
            <person name="Worden A.Z."/>
            <person name="Armbrust E.V."/>
            <person name="Bowler C."/>
            <person name="Green B."/>
            <person name="Moulton V."/>
            <person name="Van Oosterhout C."/>
            <person name="Grigoriev I."/>
        </authorList>
    </citation>
    <scope>NUCLEOTIDE SEQUENCE [LARGE SCALE GENOMIC DNA]</scope>
    <source>
        <strain evidence="4 5">CCMP1102</strain>
    </source>
</reference>
<gene>
    <name evidence="4" type="ORF">FRACYDRAFT_164833</name>
</gene>
<organism evidence="4 5">
    <name type="scientific">Fragilariopsis cylindrus CCMP1102</name>
    <dbReference type="NCBI Taxonomy" id="635003"/>
    <lineage>
        <taxon>Eukaryota</taxon>
        <taxon>Sar</taxon>
        <taxon>Stramenopiles</taxon>
        <taxon>Ochrophyta</taxon>
        <taxon>Bacillariophyta</taxon>
        <taxon>Bacillariophyceae</taxon>
        <taxon>Bacillariophycidae</taxon>
        <taxon>Bacillariales</taxon>
        <taxon>Bacillariaceae</taxon>
        <taxon>Fragilariopsis</taxon>
    </lineage>
</organism>
<dbReference type="InParanoid" id="A0A1E7F807"/>
<dbReference type="InterPro" id="IPR029069">
    <property type="entry name" value="HotDog_dom_sf"/>
</dbReference>
<feature type="domain" description="Thioesterase" evidence="3">
    <location>
        <begin position="10"/>
        <end position="71"/>
    </location>
</feature>
<dbReference type="KEGG" id="fcy:FRACYDRAFT_164833"/>
<protein>
    <recommendedName>
        <fullName evidence="3">Thioesterase domain-containing protein</fullName>
    </recommendedName>
</protein>
<dbReference type="Proteomes" id="UP000095751">
    <property type="component" value="Unassembled WGS sequence"/>
</dbReference>
<dbReference type="EMBL" id="KV784360">
    <property type="protein sequence ID" value="OEU14244.1"/>
    <property type="molecule type" value="Genomic_DNA"/>
</dbReference>
<dbReference type="PANTHER" id="PTHR21660">
    <property type="entry name" value="THIOESTERASE SUPERFAMILY MEMBER-RELATED"/>
    <property type="match status" value="1"/>
</dbReference>
<dbReference type="Gene3D" id="3.10.129.10">
    <property type="entry name" value="Hotdog Thioesterase"/>
    <property type="match status" value="1"/>
</dbReference>
<feature type="non-terminal residue" evidence="4">
    <location>
        <position position="74"/>
    </location>
</feature>
<evidence type="ECO:0000256" key="2">
    <source>
        <dbReference type="ARBA" id="ARBA00022801"/>
    </source>
</evidence>